<accession>A0AAE1EGE5</accession>
<dbReference type="Gene3D" id="2.60.120.260">
    <property type="entry name" value="Galactose-binding domain-like"/>
    <property type="match status" value="2"/>
</dbReference>
<keyword evidence="2" id="KW-1185">Reference proteome</keyword>
<evidence type="ECO:0000313" key="1">
    <source>
        <dbReference type="EMBL" id="KAK3851262.1"/>
    </source>
</evidence>
<reference evidence="1" key="1">
    <citation type="submission" date="2023-10" db="EMBL/GenBank/DDBJ databases">
        <title>Genome assemblies of two species of porcelain crab, Petrolisthes cinctipes and Petrolisthes manimaculis (Anomura: Porcellanidae).</title>
        <authorList>
            <person name="Angst P."/>
        </authorList>
    </citation>
    <scope>NUCLEOTIDE SEQUENCE</scope>
    <source>
        <strain evidence="1">PB745_01</strain>
        <tissue evidence="1">Gill</tissue>
    </source>
</reference>
<dbReference type="Proteomes" id="UP001286313">
    <property type="component" value="Unassembled WGS sequence"/>
</dbReference>
<comment type="caution">
    <text evidence="1">The sequence shown here is derived from an EMBL/GenBank/DDBJ whole genome shotgun (WGS) entry which is preliminary data.</text>
</comment>
<evidence type="ECO:0008006" key="3">
    <source>
        <dbReference type="Google" id="ProtNLM"/>
    </source>
</evidence>
<gene>
    <name evidence="1" type="ORF">Pcinc_042074</name>
</gene>
<sequence>MQCTIKPHKEVSKDTIARVYRSHGSVVNVYTEEEEEGVGSSSGGGGVVLAVGEDGGQQDALKCNTWQTVYTYRVCVEQTTTTTSESSVLPEQNTSVWMIDKLQLLPWLPSQPQHFFQVGKCPGPDRESESIYVHYSCDGGVSWQLLHTLLPRLHKEPRFHLGKVGPTCGRDSALVFVDTIATHTTRFVETRSMGVGPSFMMQFDLVIGCGDPMLQDSPNKSSVCVHPPHPAVTPTTPGALSITRHNSPTGTESPLNYLNTLGRLQHV</sequence>
<protein>
    <recommendedName>
        <fullName evidence="3">Reelin</fullName>
    </recommendedName>
</protein>
<proteinExistence type="predicted"/>
<dbReference type="EMBL" id="JAWQEG010007974">
    <property type="protein sequence ID" value="KAK3851262.1"/>
    <property type="molecule type" value="Genomic_DNA"/>
</dbReference>
<name>A0AAE1EGE5_PETCI</name>
<evidence type="ECO:0000313" key="2">
    <source>
        <dbReference type="Proteomes" id="UP001286313"/>
    </source>
</evidence>
<dbReference type="AlphaFoldDB" id="A0AAE1EGE5"/>
<organism evidence="1 2">
    <name type="scientific">Petrolisthes cinctipes</name>
    <name type="common">Flat porcelain crab</name>
    <dbReference type="NCBI Taxonomy" id="88211"/>
    <lineage>
        <taxon>Eukaryota</taxon>
        <taxon>Metazoa</taxon>
        <taxon>Ecdysozoa</taxon>
        <taxon>Arthropoda</taxon>
        <taxon>Crustacea</taxon>
        <taxon>Multicrustacea</taxon>
        <taxon>Malacostraca</taxon>
        <taxon>Eumalacostraca</taxon>
        <taxon>Eucarida</taxon>
        <taxon>Decapoda</taxon>
        <taxon>Pleocyemata</taxon>
        <taxon>Anomura</taxon>
        <taxon>Galatheoidea</taxon>
        <taxon>Porcellanidae</taxon>
        <taxon>Petrolisthes</taxon>
    </lineage>
</organism>